<dbReference type="EMBL" id="JAAKGU010000001">
    <property type="protein sequence ID" value="NGM81573.1"/>
    <property type="molecule type" value="Genomic_DNA"/>
</dbReference>
<evidence type="ECO:0000313" key="2">
    <source>
        <dbReference type="Proteomes" id="UP000480151"/>
    </source>
</evidence>
<name>A0A6M1PHZ7_9BACL</name>
<dbReference type="AlphaFoldDB" id="A0A6M1PHZ7"/>
<reference evidence="1 2" key="1">
    <citation type="submission" date="2020-02" db="EMBL/GenBank/DDBJ databases">
        <authorList>
            <person name="Gao J."/>
            <person name="Sun J."/>
        </authorList>
    </citation>
    <scope>NUCLEOTIDE SEQUENCE [LARGE SCALE GENOMIC DNA]</scope>
    <source>
        <strain evidence="1 2">7124</strain>
    </source>
</reference>
<organism evidence="1 2">
    <name type="scientific">Paenibacillus apii</name>
    <dbReference type="NCBI Taxonomy" id="1850370"/>
    <lineage>
        <taxon>Bacteria</taxon>
        <taxon>Bacillati</taxon>
        <taxon>Bacillota</taxon>
        <taxon>Bacilli</taxon>
        <taxon>Bacillales</taxon>
        <taxon>Paenibacillaceae</taxon>
        <taxon>Paenibacillus</taxon>
    </lineage>
</organism>
<sequence>MDKRQPQAGRTAEELQDVTLLGNKGNRYVFEYAPEVLEAFANKHPDLKILVSAVQYRSEPSSQNSGSGS</sequence>
<dbReference type="RefSeq" id="WP_165093124.1">
    <property type="nucleotide sequence ID" value="NZ_JAAKGU010000001.1"/>
</dbReference>
<keyword evidence="2" id="KW-1185">Reference proteome</keyword>
<evidence type="ECO:0000313" key="1">
    <source>
        <dbReference type="EMBL" id="NGM81573.1"/>
    </source>
</evidence>
<gene>
    <name evidence="1" type="ORF">G5B47_04015</name>
</gene>
<protein>
    <submittedName>
        <fullName evidence="1">Uncharacterized protein</fullName>
    </submittedName>
</protein>
<proteinExistence type="predicted"/>
<dbReference type="Proteomes" id="UP000480151">
    <property type="component" value="Unassembled WGS sequence"/>
</dbReference>
<accession>A0A6M1PHZ7</accession>
<comment type="caution">
    <text evidence="1">The sequence shown here is derived from an EMBL/GenBank/DDBJ whole genome shotgun (WGS) entry which is preliminary data.</text>
</comment>